<feature type="disulfide bond" evidence="10">
    <location>
        <begin position="84"/>
        <end position="90"/>
    </location>
</feature>
<evidence type="ECO:0000256" key="11">
    <source>
        <dbReference type="SAM" id="SignalP"/>
    </source>
</evidence>
<reference evidence="12 13" key="1">
    <citation type="submission" date="2024-11" db="EMBL/GenBank/DDBJ databases">
        <title>Chromosome-level genome assembly of the freshwater bivalve Anodonta woodiana.</title>
        <authorList>
            <person name="Chen X."/>
        </authorList>
    </citation>
    <scope>NUCLEOTIDE SEQUENCE [LARGE SCALE GENOMIC DNA]</scope>
    <source>
        <strain evidence="12">MN2024</strain>
        <tissue evidence="12">Gills</tissue>
    </source>
</reference>
<feature type="signal peptide" evidence="11">
    <location>
        <begin position="1"/>
        <end position="15"/>
    </location>
</feature>
<keyword evidence="7 10" id="KW-1015">Disulfide bond</keyword>
<evidence type="ECO:0000256" key="9">
    <source>
        <dbReference type="PIRSR" id="PIRSR608597-1"/>
    </source>
</evidence>
<sequence>MLLVILTIADIVATATVTDVEKRAHSFYTGVVPQDCMECICQGESGCKPIGCHFDVNSDSCGYFQIKEAYWIDCGRLGGDWHTCANDLECSSHCVQAYIQRYIGHSGCAHTCQSYARIHIGGPAGCSHSNTLWAYMYLVQGNIRCY</sequence>
<dbReference type="InterPro" id="IPR008597">
    <property type="entry name" value="Invert_lysozyme"/>
</dbReference>
<feature type="chain" id="PRO_5044774222" description="lysozyme" evidence="11">
    <location>
        <begin position="16"/>
        <end position="146"/>
    </location>
</feature>
<dbReference type="GO" id="GO:0031640">
    <property type="term" value="P:killing of cells of another organism"/>
    <property type="evidence" value="ECO:0007669"/>
    <property type="project" value="UniProtKB-KW"/>
</dbReference>
<dbReference type="AlphaFoldDB" id="A0ABD3XJD6"/>
<feature type="disulfide bond" evidence="10">
    <location>
        <begin position="108"/>
        <end position="126"/>
    </location>
</feature>
<comment type="catalytic activity">
    <reaction evidence="1">
        <text>Hydrolysis of (1-&gt;4)-beta-linkages between N-acetylmuramic acid and N-acetyl-D-glucosamine residues in a peptidoglycan and between N-acetyl-D-glucosamine residues in chitodextrins.</text>
        <dbReference type="EC" id="3.2.1.17"/>
    </reaction>
</comment>
<evidence type="ECO:0000256" key="1">
    <source>
        <dbReference type="ARBA" id="ARBA00000632"/>
    </source>
</evidence>
<evidence type="ECO:0000313" key="13">
    <source>
        <dbReference type="Proteomes" id="UP001634394"/>
    </source>
</evidence>
<feature type="disulfide bond" evidence="10">
    <location>
        <begin position="41"/>
        <end position="47"/>
    </location>
</feature>
<feature type="disulfide bond" evidence="10">
    <location>
        <begin position="39"/>
        <end position="145"/>
    </location>
</feature>
<organism evidence="12 13">
    <name type="scientific">Sinanodonta woodiana</name>
    <name type="common">Chinese pond mussel</name>
    <name type="synonym">Anodonta woodiana</name>
    <dbReference type="NCBI Taxonomy" id="1069815"/>
    <lineage>
        <taxon>Eukaryota</taxon>
        <taxon>Metazoa</taxon>
        <taxon>Spiralia</taxon>
        <taxon>Lophotrochozoa</taxon>
        <taxon>Mollusca</taxon>
        <taxon>Bivalvia</taxon>
        <taxon>Autobranchia</taxon>
        <taxon>Heteroconchia</taxon>
        <taxon>Palaeoheterodonta</taxon>
        <taxon>Unionida</taxon>
        <taxon>Unionoidea</taxon>
        <taxon>Unionidae</taxon>
        <taxon>Unioninae</taxon>
        <taxon>Sinanodonta</taxon>
    </lineage>
</organism>
<dbReference type="GO" id="GO:0003796">
    <property type="term" value="F:lysozyme activity"/>
    <property type="evidence" value="ECO:0007669"/>
    <property type="project" value="UniProtKB-EC"/>
</dbReference>
<keyword evidence="3" id="KW-0929">Antimicrobial</keyword>
<evidence type="ECO:0000313" key="12">
    <source>
        <dbReference type="EMBL" id="KAL3885543.1"/>
    </source>
</evidence>
<dbReference type="PANTHER" id="PTHR11195">
    <property type="entry name" value="DESTABILASE-RELATED"/>
    <property type="match status" value="1"/>
</dbReference>
<dbReference type="SUPFAM" id="SSF53955">
    <property type="entry name" value="Lysozyme-like"/>
    <property type="match status" value="1"/>
</dbReference>
<gene>
    <name evidence="12" type="ORF">ACJMK2_025594</name>
</gene>
<accession>A0ABD3XJD6</accession>
<dbReference type="Gene3D" id="1.10.530.10">
    <property type="match status" value="1"/>
</dbReference>
<proteinExistence type="predicted"/>
<dbReference type="EC" id="3.2.1.17" evidence="2"/>
<evidence type="ECO:0000256" key="5">
    <source>
        <dbReference type="ARBA" id="ARBA00022801"/>
    </source>
</evidence>
<dbReference type="GO" id="GO:0042742">
    <property type="term" value="P:defense response to bacterium"/>
    <property type="evidence" value="ECO:0007669"/>
    <property type="project" value="UniProtKB-KW"/>
</dbReference>
<evidence type="ECO:0000256" key="8">
    <source>
        <dbReference type="ARBA" id="ARBA00023295"/>
    </source>
</evidence>
<evidence type="ECO:0000256" key="2">
    <source>
        <dbReference type="ARBA" id="ARBA00012732"/>
    </source>
</evidence>
<feature type="disulfide bond" evidence="10">
    <location>
        <begin position="74"/>
        <end position="94"/>
    </location>
</feature>
<keyword evidence="13" id="KW-1185">Reference proteome</keyword>
<keyword evidence="4" id="KW-0081">Bacteriolytic enzyme</keyword>
<evidence type="ECO:0000256" key="6">
    <source>
        <dbReference type="ARBA" id="ARBA00023022"/>
    </source>
</evidence>
<evidence type="ECO:0000256" key="4">
    <source>
        <dbReference type="ARBA" id="ARBA00022638"/>
    </source>
</evidence>
<keyword evidence="11" id="KW-0732">Signal</keyword>
<evidence type="ECO:0000256" key="7">
    <source>
        <dbReference type="ARBA" id="ARBA00023157"/>
    </source>
</evidence>
<feature type="active site" description="Proton donor" evidence="9">
    <location>
        <position position="44"/>
    </location>
</feature>
<comment type="caution">
    <text evidence="12">The sequence shown here is derived from an EMBL/GenBank/DDBJ whole genome shotgun (WGS) entry which is preliminary data.</text>
</comment>
<dbReference type="EMBL" id="JBJQND010000002">
    <property type="protein sequence ID" value="KAL3885543.1"/>
    <property type="molecule type" value="Genomic_DNA"/>
</dbReference>
<feature type="disulfide bond" evidence="10">
    <location>
        <begin position="36"/>
        <end position="112"/>
    </location>
</feature>
<keyword evidence="5" id="KW-0378">Hydrolase</keyword>
<protein>
    <recommendedName>
        <fullName evidence="2">lysozyme</fullName>
        <ecNumber evidence="2">3.2.1.17</ecNumber>
    </recommendedName>
</protein>
<dbReference type="Proteomes" id="UP001634394">
    <property type="component" value="Unassembled WGS sequence"/>
</dbReference>
<dbReference type="PROSITE" id="PS51909">
    <property type="entry name" value="LYSOZYME_I"/>
    <property type="match status" value="1"/>
</dbReference>
<name>A0ABD3XJD6_SINWO</name>
<keyword evidence="6" id="KW-0044">Antibiotic</keyword>
<feature type="active site" description="Nucleophile" evidence="9">
    <location>
        <position position="55"/>
    </location>
</feature>
<dbReference type="PANTHER" id="PTHR11195:SF13">
    <property type="entry name" value="INVERTEBRATE-TYPE LYSOZYME 2-RELATED"/>
    <property type="match status" value="1"/>
</dbReference>
<dbReference type="InterPro" id="IPR023346">
    <property type="entry name" value="Lysozyme-like_dom_sf"/>
</dbReference>
<evidence type="ECO:0000256" key="10">
    <source>
        <dbReference type="PIRSR" id="PIRSR608597-3"/>
    </source>
</evidence>
<evidence type="ECO:0000256" key="3">
    <source>
        <dbReference type="ARBA" id="ARBA00022529"/>
    </source>
</evidence>
<dbReference type="Pfam" id="PF05497">
    <property type="entry name" value="Destabilase"/>
    <property type="match status" value="1"/>
</dbReference>
<feature type="disulfide bond" evidence="10">
    <location>
        <begin position="52"/>
        <end position="61"/>
    </location>
</feature>
<keyword evidence="8" id="KW-0326">Glycosidase</keyword>